<feature type="signal peptide" evidence="1">
    <location>
        <begin position="1"/>
        <end position="29"/>
    </location>
</feature>
<evidence type="ECO:0000313" key="3">
    <source>
        <dbReference type="EMBL" id="SEQ01022.1"/>
    </source>
</evidence>
<name>A0A1H9CIJ5_9BACT</name>
<keyword evidence="1" id="KW-0732">Signal</keyword>
<evidence type="ECO:0000259" key="2">
    <source>
        <dbReference type="PROSITE" id="PS50093"/>
    </source>
</evidence>
<evidence type="ECO:0000256" key="1">
    <source>
        <dbReference type="SAM" id="SignalP"/>
    </source>
</evidence>
<dbReference type="STRING" id="478744.SAMN05444359_104211"/>
<dbReference type="CDD" id="cd00146">
    <property type="entry name" value="PKD"/>
    <property type="match status" value="1"/>
</dbReference>
<dbReference type="Pfam" id="PF18911">
    <property type="entry name" value="PKD_4"/>
    <property type="match status" value="1"/>
</dbReference>
<dbReference type="EMBL" id="FOFB01000004">
    <property type="protein sequence ID" value="SEQ01022.1"/>
    <property type="molecule type" value="Genomic_DNA"/>
</dbReference>
<dbReference type="Gene3D" id="2.60.40.10">
    <property type="entry name" value="Immunoglobulins"/>
    <property type="match status" value="1"/>
</dbReference>
<dbReference type="InterPro" id="IPR022409">
    <property type="entry name" value="PKD/Chitinase_dom"/>
</dbReference>
<dbReference type="AlphaFoldDB" id="A0A1H9CIJ5"/>
<dbReference type="InterPro" id="IPR035986">
    <property type="entry name" value="PKD_dom_sf"/>
</dbReference>
<dbReference type="PROSITE" id="PS51257">
    <property type="entry name" value="PROKAR_LIPOPROTEIN"/>
    <property type="match status" value="1"/>
</dbReference>
<dbReference type="InParanoid" id="A0A1H9CIJ5"/>
<keyword evidence="4" id="KW-1185">Reference proteome</keyword>
<dbReference type="InterPro" id="IPR013783">
    <property type="entry name" value="Ig-like_fold"/>
</dbReference>
<organism evidence="3 4">
    <name type="scientific">Neolewinella agarilytica</name>
    <dbReference type="NCBI Taxonomy" id="478744"/>
    <lineage>
        <taxon>Bacteria</taxon>
        <taxon>Pseudomonadati</taxon>
        <taxon>Bacteroidota</taxon>
        <taxon>Saprospiria</taxon>
        <taxon>Saprospirales</taxon>
        <taxon>Lewinellaceae</taxon>
        <taxon>Neolewinella</taxon>
    </lineage>
</organism>
<dbReference type="InterPro" id="IPR000601">
    <property type="entry name" value="PKD_dom"/>
</dbReference>
<accession>A0A1H9CIJ5</accession>
<sequence length="356" mass="37811">MKNVLTMASKNIILMMSLFLAVTMISSCGEDDEMMQPMTPDPSNVVASFSSQVDAENSLTYSFTNNSVVNGITDTSFDSAWDFGGDGTSTDASPVYTFSGEGTYTVTLTVTASDGVTATTSETIEVTAPKNRYAVIADLADDDTGELRFAAMDSIRTGRVTFMYRVFEDAADGFINVSGPSTTGDFAIVEVRLKDNVPHEFREGASDDAVANANFPEGVIDTWVPVEVSWAASADSSTPPTFSLSIGGQSVITDALSTTNGGDGDVPGHLEATKEGAYNFQWKYNSTSSTSDGVFQVDDIVIYSSDSGTEEVYFSDDFQGYTAGDNLDPADADGNPINANSVYHPNCSEVTVGEDQ</sequence>
<dbReference type="PROSITE" id="PS50093">
    <property type="entry name" value="PKD"/>
    <property type="match status" value="1"/>
</dbReference>
<dbReference type="RefSeq" id="WP_090166162.1">
    <property type="nucleotide sequence ID" value="NZ_FOFB01000004.1"/>
</dbReference>
<dbReference type="SMART" id="SM00089">
    <property type="entry name" value="PKD"/>
    <property type="match status" value="1"/>
</dbReference>
<feature type="chain" id="PRO_5011686249" description="PKD domain-containing protein" evidence="1">
    <location>
        <begin position="30"/>
        <end position="356"/>
    </location>
</feature>
<gene>
    <name evidence="3" type="ORF">SAMN05444359_104211</name>
</gene>
<reference evidence="4" key="1">
    <citation type="submission" date="2016-10" db="EMBL/GenBank/DDBJ databases">
        <authorList>
            <person name="Varghese N."/>
            <person name="Submissions S."/>
        </authorList>
    </citation>
    <scope>NUCLEOTIDE SEQUENCE [LARGE SCALE GENOMIC DNA]</scope>
    <source>
        <strain evidence="4">DSM 24740</strain>
    </source>
</reference>
<dbReference type="SUPFAM" id="SSF49299">
    <property type="entry name" value="PKD domain"/>
    <property type="match status" value="1"/>
</dbReference>
<dbReference type="Proteomes" id="UP000199021">
    <property type="component" value="Unassembled WGS sequence"/>
</dbReference>
<evidence type="ECO:0000313" key="4">
    <source>
        <dbReference type="Proteomes" id="UP000199021"/>
    </source>
</evidence>
<protein>
    <recommendedName>
        <fullName evidence="2">PKD domain-containing protein</fullName>
    </recommendedName>
</protein>
<proteinExistence type="predicted"/>
<dbReference type="OrthoDB" id="9796530at2"/>
<feature type="domain" description="PKD" evidence="2">
    <location>
        <begin position="81"/>
        <end position="129"/>
    </location>
</feature>